<protein>
    <submittedName>
        <fullName evidence="2">Uncharacterized protein</fullName>
    </submittedName>
</protein>
<evidence type="ECO:0000313" key="2">
    <source>
        <dbReference type="EMBL" id="KAJ8374248.1"/>
    </source>
</evidence>
<proteinExistence type="predicted"/>
<evidence type="ECO:0000313" key="3">
    <source>
        <dbReference type="Proteomes" id="UP001152622"/>
    </source>
</evidence>
<keyword evidence="3" id="KW-1185">Reference proteome</keyword>
<reference evidence="2" key="1">
    <citation type="journal article" date="2023" name="Science">
        <title>Genome structures resolve the early diversification of teleost fishes.</title>
        <authorList>
            <person name="Parey E."/>
            <person name="Louis A."/>
            <person name="Montfort J."/>
            <person name="Bouchez O."/>
            <person name="Roques C."/>
            <person name="Iampietro C."/>
            <person name="Lluch J."/>
            <person name="Castinel A."/>
            <person name="Donnadieu C."/>
            <person name="Desvignes T."/>
            <person name="Floi Bucao C."/>
            <person name="Jouanno E."/>
            <person name="Wen M."/>
            <person name="Mejri S."/>
            <person name="Dirks R."/>
            <person name="Jansen H."/>
            <person name="Henkel C."/>
            <person name="Chen W.J."/>
            <person name="Zahm M."/>
            <person name="Cabau C."/>
            <person name="Klopp C."/>
            <person name="Thompson A.W."/>
            <person name="Robinson-Rechavi M."/>
            <person name="Braasch I."/>
            <person name="Lecointre G."/>
            <person name="Bobe J."/>
            <person name="Postlethwait J.H."/>
            <person name="Berthelot C."/>
            <person name="Roest Crollius H."/>
            <person name="Guiguen Y."/>
        </authorList>
    </citation>
    <scope>NUCLEOTIDE SEQUENCE</scope>
    <source>
        <strain evidence="2">WJC10195</strain>
    </source>
</reference>
<dbReference type="Proteomes" id="UP001152622">
    <property type="component" value="Chromosome 2"/>
</dbReference>
<evidence type="ECO:0000256" key="1">
    <source>
        <dbReference type="SAM" id="MobiDB-lite"/>
    </source>
</evidence>
<dbReference type="EMBL" id="JAINUF010000002">
    <property type="protein sequence ID" value="KAJ8374248.1"/>
    <property type="molecule type" value="Genomic_DNA"/>
</dbReference>
<feature type="compositionally biased region" description="Low complexity" evidence="1">
    <location>
        <begin position="44"/>
        <end position="53"/>
    </location>
</feature>
<sequence length="89" mass="9515">MPPQDLRPPHGLLPLTRRLFWAALYKHRSRCGKRPTPLTKQRPGGVSAAGGASPMLGYPGVEGSPPGFSVMPKDSSHRPGLSERSQGST</sequence>
<organism evidence="2 3">
    <name type="scientific">Synaphobranchus kaupii</name>
    <name type="common">Kaup's arrowtooth eel</name>
    <dbReference type="NCBI Taxonomy" id="118154"/>
    <lineage>
        <taxon>Eukaryota</taxon>
        <taxon>Metazoa</taxon>
        <taxon>Chordata</taxon>
        <taxon>Craniata</taxon>
        <taxon>Vertebrata</taxon>
        <taxon>Euteleostomi</taxon>
        <taxon>Actinopterygii</taxon>
        <taxon>Neopterygii</taxon>
        <taxon>Teleostei</taxon>
        <taxon>Anguilliformes</taxon>
        <taxon>Synaphobranchidae</taxon>
        <taxon>Synaphobranchus</taxon>
    </lineage>
</organism>
<gene>
    <name evidence="2" type="ORF">SKAU_G00048280</name>
</gene>
<comment type="caution">
    <text evidence="2">The sequence shown here is derived from an EMBL/GenBank/DDBJ whole genome shotgun (WGS) entry which is preliminary data.</text>
</comment>
<name>A0A9Q1G3B4_SYNKA</name>
<accession>A0A9Q1G3B4</accession>
<feature type="region of interest" description="Disordered" evidence="1">
    <location>
        <begin position="31"/>
        <end position="89"/>
    </location>
</feature>
<dbReference type="AlphaFoldDB" id="A0A9Q1G3B4"/>